<sequence length="91" mass="9524">MSEPIDLTFTVPVQSDDSPGAWTIAVLPDSGHLLGTRRPVKVKGHLDGHPFAATLLPMGDGTHMLPLKAALRTAAGKSAGDQVTVQLTERG</sequence>
<evidence type="ECO:0000313" key="1">
    <source>
        <dbReference type="EMBL" id="MFD2792688.1"/>
    </source>
</evidence>
<dbReference type="EMBL" id="JBHUOG010000001">
    <property type="protein sequence ID" value="MFD2792688.1"/>
    <property type="molecule type" value="Genomic_DNA"/>
</dbReference>
<organism evidence="1 2">
    <name type="scientific">Promicromonospora vindobonensis</name>
    <dbReference type="NCBI Taxonomy" id="195748"/>
    <lineage>
        <taxon>Bacteria</taxon>
        <taxon>Bacillati</taxon>
        <taxon>Actinomycetota</taxon>
        <taxon>Actinomycetes</taxon>
        <taxon>Micrococcales</taxon>
        <taxon>Promicromonosporaceae</taxon>
        <taxon>Promicromonospora</taxon>
    </lineage>
</organism>
<dbReference type="InterPro" id="IPR037079">
    <property type="entry name" value="AF2212/PG0164-like_sf"/>
</dbReference>
<dbReference type="InterPro" id="IPR015018">
    <property type="entry name" value="DUF1905"/>
</dbReference>
<gene>
    <name evidence="1" type="ORF">ACFS27_03910</name>
</gene>
<protein>
    <submittedName>
        <fullName evidence="1">DUF1905 domain-containing protein</fullName>
    </submittedName>
</protein>
<dbReference type="RefSeq" id="WP_377180537.1">
    <property type="nucleotide sequence ID" value="NZ_JBHUOG010000001.1"/>
</dbReference>
<reference evidence="2" key="1">
    <citation type="journal article" date="2019" name="Int. J. Syst. Evol. Microbiol.">
        <title>The Global Catalogue of Microorganisms (GCM) 10K type strain sequencing project: providing services to taxonomists for standard genome sequencing and annotation.</title>
        <authorList>
            <consortium name="The Broad Institute Genomics Platform"/>
            <consortium name="The Broad Institute Genome Sequencing Center for Infectious Disease"/>
            <person name="Wu L."/>
            <person name="Ma J."/>
        </authorList>
    </citation>
    <scope>NUCLEOTIDE SEQUENCE [LARGE SCALE GENOMIC DNA]</scope>
    <source>
        <strain evidence="2">CCM 7044</strain>
    </source>
</reference>
<dbReference type="SUPFAM" id="SSF141694">
    <property type="entry name" value="AF2212/PG0164-like"/>
    <property type="match status" value="1"/>
</dbReference>
<accession>A0ABW5VLV4</accession>
<comment type="caution">
    <text evidence="1">The sequence shown here is derived from an EMBL/GenBank/DDBJ whole genome shotgun (WGS) entry which is preliminary data.</text>
</comment>
<dbReference type="Gene3D" id="2.40.30.100">
    <property type="entry name" value="AF2212/PG0164-like"/>
    <property type="match status" value="1"/>
</dbReference>
<name>A0ABW5VLV4_9MICO</name>
<dbReference type="Pfam" id="PF08922">
    <property type="entry name" value="DUF1905"/>
    <property type="match status" value="1"/>
</dbReference>
<keyword evidence="2" id="KW-1185">Reference proteome</keyword>
<proteinExistence type="predicted"/>
<evidence type="ECO:0000313" key="2">
    <source>
        <dbReference type="Proteomes" id="UP001597479"/>
    </source>
</evidence>
<dbReference type="Proteomes" id="UP001597479">
    <property type="component" value="Unassembled WGS sequence"/>
</dbReference>